<reference evidence="2 3" key="1">
    <citation type="submission" date="2018-07" db="EMBL/GenBank/DDBJ databases">
        <title>Bacillus sp. YLB-04 draft genome sequence.</title>
        <authorList>
            <person name="Yu L."/>
            <person name="Tang X."/>
        </authorList>
    </citation>
    <scope>NUCLEOTIDE SEQUENCE [LARGE SCALE GENOMIC DNA]</scope>
    <source>
        <strain evidence="2 3">YLB-04</strain>
    </source>
</reference>
<gene>
    <name evidence="2" type="ORF">DRW41_07955</name>
</gene>
<dbReference type="OrthoDB" id="6382410at2"/>
<comment type="caution">
    <text evidence="2">The sequence shown here is derived from an EMBL/GenBank/DDBJ whole genome shotgun (WGS) entry which is preliminary data.</text>
</comment>
<name>A0A3D8GTF6_9BACI</name>
<sequence>MAATFKVADLKKCSDIVELYNEVTLQLQRKGIQQWDYPWREDIVKEAIDRREVYTAELNGTIVGAFWIGRAGHFSGLRVEEGSQYLSKIAILPNYQGHGFGRGIVSFACTLAKTAGKPMYLDCWAGNHKLREFYTGCDLEYIGDFPEEDYFISVFKSG</sequence>
<dbReference type="InterPro" id="IPR016181">
    <property type="entry name" value="Acyl_CoA_acyltransferase"/>
</dbReference>
<feature type="domain" description="N-acetyltransferase" evidence="1">
    <location>
        <begin position="5"/>
        <end position="158"/>
    </location>
</feature>
<dbReference type="GO" id="GO:0016747">
    <property type="term" value="F:acyltransferase activity, transferring groups other than amino-acyl groups"/>
    <property type="evidence" value="ECO:0007669"/>
    <property type="project" value="InterPro"/>
</dbReference>
<dbReference type="PROSITE" id="PS51186">
    <property type="entry name" value="GNAT"/>
    <property type="match status" value="1"/>
</dbReference>
<dbReference type="RefSeq" id="WP_115451421.1">
    <property type="nucleotide sequence ID" value="NZ_QNQT01000002.1"/>
</dbReference>
<dbReference type="Pfam" id="PF00583">
    <property type="entry name" value="Acetyltransf_1"/>
    <property type="match status" value="1"/>
</dbReference>
<accession>A0A3D8GTF6</accession>
<dbReference type="Proteomes" id="UP000257144">
    <property type="component" value="Unassembled WGS sequence"/>
</dbReference>
<evidence type="ECO:0000259" key="1">
    <source>
        <dbReference type="PROSITE" id="PS51186"/>
    </source>
</evidence>
<dbReference type="EMBL" id="QNQT01000002">
    <property type="protein sequence ID" value="RDU37750.1"/>
    <property type="molecule type" value="Genomic_DNA"/>
</dbReference>
<keyword evidence="3" id="KW-1185">Reference proteome</keyword>
<proteinExistence type="predicted"/>
<dbReference type="InterPro" id="IPR000182">
    <property type="entry name" value="GNAT_dom"/>
</dbReference>
<protein>
    <recommendedName>
        <fullName evidence="1">N-acetyltransferase domain-containing protein</fullName>
    </recommendedName>
</protein>
<dbReference type="AlphaFoldDB" id="A0A3D8GTF6"/>
<dbReference type="Gene3D" id="3.40.630.30">
    <property type="match status" value="1"/>
</dbReference>
<dbReference type="SUPFAM" id="SSF55729">
    <property type="entry name" value="Acyl-CoA N-acyltransferases (Nat)"/>
    <property type="match status" value="1"/>
</dbReference>
<organism evidence="2 3">
    <name type="scientific">Neobacillus piezotolerans</name>
    <dbReference type="NCBI Taxonomy" id="2259171"/>
    <lineage>
        <taxon>Bacteria</taxon>
        <taxon>Bacillati</taxon>
        <taxon>Bacillota</taxon>
        <taxon>Bacilli</taxon>
        <taxon>Bacillales</taxon>
        <taxon>Bacillaceae</taxon>
        <taxon>Neobacillus</taxon>
    </lineage>
</organism>
<evidence type="ECO:0000313" key="3">
    <source>
        <dbReference type="Proteomes" id="UP000257144"/>
    </source>
</evidence>
<evidence type="ECO:0000313" key="2">
    <source>
        <dbReference type="EMBL" id="RDU37750.1"/>
    </source>
</evidence>
<dbReference type="CDD" id="cd04301">
    <property type="entry name" value="NAT_SF"/>
    <property type="match status" value="1"/>
</dbReference>